<keyword evidence="3" id="KW-0804">Transcription</keyword>
<dbReference type="Pfam" id="PF00356">
    <property type="entry name" value="LacI"/>
    <property type="match status" value="1"/>
</dbReference>
<dbReference type="Gene3D" id="1.10.260.40">
    <property type="entry name" value="lambda repressor-like DNA-binding domains"/>
    <property type="match status" value="1"/>
</dbReference>
<dbReference type="SUPFAM" id="SSF47413">
    <property type="entry name" value="lambda repressor-like DNA-binding domains"/>
    <property type="match status" value="1"/>
</dbReference>
<dbReference type="CDD" id="cd01392">
    <property type="entry name" value="HTH_LacI"/>
    <property type="match status" value="1"/>
</dbReference>
<evidence type="ECO:0000259" key="5">
    <source>
        <dbReference type="PROSITE" id="PS50932"/>
    </source>
</evidence>
<protein>
    <submittedName>
        <fullName evidence="6">LacI family DNA-binding transcriptional regulator</fullName>
    </submittedName>
</protein>
<dbReference type="PANTHER" id="PTHR30146:SF155">
    <property type="entry name" value="ALANINE RACEMASE"/>
    <property type="match status" value="1"/>
</dbReference>
<dbReference type="CDD" id="cd06267">
    <property type="entry name" value="PBP1_LacI_sugar_binding-like"/>
    <property type="match status" value="1"/>
</dbReference>
<dbReference type="Proteomes" id="UP000805614">
    <property type="component" value="Unassembled WGS sequence"/>
</dbReference>
<evidence type="ECO:0000256" key="2">
    <source>
        <dbReference type="ARBA" id="ARBA00023125"/>
    </source>
</evidence>
<evidence type="ECO:0000256" key="1">
    <source>
        <dbReference type="ARBA" id="ARBA00023015"/>
    </source>
</evidence>
<dbReference type="SUPFAM" id="SSF53822">
    <property type="entry name" value="Periplasmic binding protein-like I"/>
    <property type="match status" value="1"/>
</dbReference>
<keyword evidence="7" id="KW-1185">Reference proteome</keyword>
<dbReference type="SMART" id="SM00354">
    <property type="entry name" value="HTH_LACI"/>
    <property type="match status" value="1"/>
</dbReference>
<dbReference type="InterPro" id="IPR028082">
    <property type="entry name" value="Peripla_BP_I"/>
</dbReference>
<evidence type="ECO:0000256" key="3">
    <source>
        <dbReference type="ARBA" id="ARBA00023163"/>
    </source>
</evidence>
<evidence type="ECO:0000256" key="4">
    <source>
        <dbReference type="SAM" id="MobiDB-lite"/>
    </source>
</evidence>
<dbReference type="InterPro" id="IPR010982">
    <property type="entry name" value="Lambda_DNA-bd_dom_sf"/>
</dbReference>
<dbReference type="Gene3D" id="3.40.50.2300">
    <property type="match status" value="2"/>
</dbReference>
<keyword evidence="2 6" id="KW-0238">DNA-binding</keyword>
<feature type="region of interest" description="Disordered" evidence="4">
    <location>
        <begin position="325"/>
        <end position="356"/>
    </location>
</feature>
<comment type="caution">
    <text evidence="6">The sequence shown here is derived from an EMBL/GenBank/DDBJ whole genome shotgun (WGS) entry which is preliminary data.</text>
</comment>
<evidence type="ECO:0000313" key="7">
    <source>
        <dbReference type="Proteomes" id="UP000805614"/>
    </source>
</evidence>
<name>A0ABR7LUT4_9ACTN</name>
<dbReference type="PROSITE" id="PS00356">
    <property type="entry name" value="HTH_LACI_1"/>
    <property type="match status" value="1"/>
</dbReference>
<dbReference type="RefSeq" id="WP_187245657.1">
    <property type="nucleotide sequence ID" value="NZ_BAAAOK010000001.1"/>
</dbReference>
<reference evidence="6 7" key="1">
    <citation type="submission" date="2020-06" db="EMBL/GenBank/DDBJ databases">
        <title>Actinomadura xiongansis sp. nov., isolated from soil of Baiyangdian.</title>
        <authorList>
            <person name="Zhang X."/>
        </authorList>
    </citation>
    <scope>NUCLEOTIDE SEQUENCE [LARGE SCALE GENOMIC DNA]</scope>
    <source>
        <strain evidence="6 7">HBUM206468</strain>
    </source>
</reference>
<organism evidence="6 7">
    <name type="scientific">Actinomadura alba</name>
    <dbReference type="NCBI Taxonomy" id="406431"/>
    <lineage>
        <taxon>Bacteria</taxon>
        <taxon>Bacillati</taxon>
        <taxon>Actinomycetota</taxon>
        <taxon>Actinomycetes</taxon>
        <taxon>Streptosporangiales</taxon>
        <taxon>Thermomonosporaceae</taxon>
        <taxon>Actinomadura</taxon>
    </lineage>
</organism>
<dbReference type="PANTHER" id="PTHR30146">
    <property type="entry name" value="LACI-RELATED TRANSCRIPTIONAL REPRESSOR"/>
    <property type="match status" value="1"/>
</dbReference>
<dbReference type="Pfam" id="PF13377">
    <property type="entry name" value="Peripla_BP_3"/>
    <property type="match status" value="1"/>
</dbReference>
<proteinExistence type="predicted"/>
<dbReference type="InterPro" id="IPR046335">
    <property type="entry name" value="LacI/GalR-like_sensor"/>
</dbReference>
<gene>
    <name evidence="6" type="ORF">HKK74_24360</name>
</gene>
<keyword evidence="1" id="KW-0805">Transcription regulation</keyword>
<evidence type="ECO:0000313" key="6">
    <source>
        <dbReference type="EMBL" id="MBC6468605.1"/>
    </source>
</evidence>
<sequence>MAERRPTIADVARRAGVSKGTVSFALNGRPGVAAATRERILEAAEALNWRPNHRARSLSVSRAFALGLVIARDPSLLGSDPFFPTFIAGVETVLAERGQALVLQVAGGGQAETEGYRRLAQDGRVDGVFLTDLRRHDPRITLVDALGLPAVTLNRPDVPSPFPAVCLDDRPGIAAVVDHLVGLGHTRIAHVAGPDDFLHGHGRRKAFLDALAAQGLPAGRVEVSDFTASGGTAATRRLLDAPDPPTAIVYANDLMAIAGINVAHGLGISVPARLSVAGFDDTELSAHLHPPLTTVRTDVFGWGQVAARSLLALIDGESTGDVELEPARLVVRRSTAPPSAPSETSPATPYPTPEES</sequence>
<feature type="compositionally biased region" description="Low complexity" evidence="4">
    <location>
        <begin position="334"/>
        <end position="347"/>
    </location>
</feature>
<accession>A0ABR7LUT4</accession>
<dbReference type="InterPro" id="IPR000843">
    <property type="entry name" value="HTH_LacI"/>
</dbReference>
<dbReference type="GO" id="GO:0003677">
    <property type="term" value="F:DNA binding"/>
    <property type="evidence" value="ECO:0007669"/>
    <property type="project" value="UniProtKB-KW"/>
</dbReference>
<dbReference type="PROSITE" id="PS50932">
    <property type="entry name" value="HTH_LACI_2"/>
    <property type="match status" value="1"/>
</dbReference>
<dbReference type="EMBL" id="JABVEC010000020">
    <property type="protein sequence ID" value="MBC6468605.1"/>
    <property type="molecule type" value="Genomic_DNA"/>
</dbReference>
<feature type="domain" description="HTH lacI-type" evidence="5">
    <location>
        <begin position="6"/>
        <end position="60"/>
    </location>
</feature>